<evidence type="ECO:0000259" key="3">
    <source>
        <dbReference type="Pfam" id="PF09398"/>
    </source>
</evidence>
<reference evidence="4" key="2">
    <citation type="submission" date="2025-09" db="UniProtKB">
        <authorList>
            <consortium name="Ensembl"/>
        </authorList>
    </citation>
    <scope>IDENTIFICATION</scope>
</reference>
<dbReference type="Gene3D" id="1.20.960.40">
    <property type="match status" value="1"/>
</dbReference>
<evidence type="ECO:0000256" key="1">
    <source>
        <dbReference type="ARBA" id="ARBA00022490"/>
    </source>
</evidence>
<dbReference type="OMA" id="HRCSHAV"/>
<keyword evidence="2" id="KW-0206">Cytoskeleton</keyword>
<dbReference type="PANTHER" id="PTHR15431">
    <property type="entry name" value="FGFR1 ONCOGENE PARTNER/LISH DOMAIN-CONTAINING PROTEIN"/>
    <property type="match status" value="1"/>
</dbReference>
<dbReference type="GeneTree" id="ENSGT00390000007441"/>
<reference evidence="4" key="1">
    <citation type="submission" date="2025-08" db="UniProtKB">
        <authorList>
            <consortium name="Ensembl"/>
        </authorList>
    </citation>
    <scope>IDENTIFICATION</scope>
</reference>
<dbReference type="PANTHER" id="PTHR15431:SF9">
    <property type="entry name" value="CENTROSOMAL PROTEIN 43"/>
    <property type="match status" value="1"/>
</dbReference>
<feature type="domain" description="FGFR1 oncogene partner (FOP) N-terminal dimerisation" evidence="3">
    <location>
        <begin position="18"/>
        <end position="97"/>
    </location>
</feature>
<accession>A0A3B3DC24</accession>
<dbReference type="GO" id="GO:0005813">
    <property type="term" value="C:centrosome"/>
    <property type="evidence" value="ECO:0007669"/>
    <property type="project" value="TreeGrafter"/>
</dbReference>
<proteinExistence type="predicted"/>
<dbReference type="PaxDb" id="30732-ENSOMEP00000027632"/>
<evidence type="ECO:0000313" key="4">
    <source>
        <dbReference type="Ensembl" id="ENSOMEP00000027632.1"/>
    </source>
</evidence>
<keyword evidence="1" id="KW-0963">Cytoplasm</keyword>
<evidence type="ECO:0000256" key="2">
    <source>
        <dbReference type="ARBA" id="ARBA00023212"/>
    </source>
</evidence>
<keyword evidence="5" id="KW-1185">Reference proteome</keyword>
<sequence>MRAAVFLAMEDQDRLENKVPLVNESLKKCLNSRDGRLAVAFIVDFLQVFSLDFSLSVFLPEINFPNGVDSREVVCRELGLQDPELDKNSPLLLELLRTAPCPPQQILNCRHDLEKFFADELQAADQEIDFQFFLLLFKRLLHRCSHAVSILSMMALLFLSFPEQVFLKGNCSSSSLSPRQEHLDLDLNAVVNLEEGDSFFDDPLPKPHNKTYGW</sequence>
<dbReference type="GO" id="GO:0034453">
    <property type="term" value="P:microtubule anchoring"/>
    <property type="evidence" value="ECO:0007669"/>
    <property type="project" value="InterPro"/>
</dbReference>
<name>A0A3B3DC24_ORYME</name>
<dbReference type="AlphaFoldDB" id="A0A3B3DC24"/>
<dbReference type="InterPro" id="IPR018993">
    <property type="entry name" value="FOP_dimerisation-dom_N"/>
</dbReference>
<evidence type="ECO:0000313" key="5">
    <source>
        <dbReference type="Proteomes" id="UP000261560"/>
    </source>
</evidence>
<dbReference type="Pfam" id="PF09398">
    <property type="entry name" value="FOP_dimer"/>
    <property type="match status" value="1"/>
</dbReference>
<protein>
    <recommendedName>
        <fullName evidence="3">FGFR1 oncogene partner (FOP) N-terminal dimerisation domain-containing protein</fullName>
    </recommendedName>
</protein>
<dbReference type="Proteomes" id="UP000261560">
    <property type="component" value="Unplaced"/>
</dbReference>
<organism evidence="4 5">
    <name type="scientific">Oryzias melastigma</name>
    <name type="common">Marine medaka</name>
    <dbReference type="NCBI Taxonomy" id="30732"/>
    <lineage>
        <taxon>Eukaryota</taxon>
        <taxon>Metazoa</taxon>
        <taxon>Chordata</taxon>
        <taxon>Craniata</taxon>
        <taxon>Vertebrata</taxon>
        <taxon>Euteleostomi</taxon>
        <taxon>Actinopterygii</taxon>
        <taxon>Neopterygii</taxon>
        <taxon>Teleostei</taxon>
        <taxon>Neoteleostei</taxon>
        <taxon>Acanthomorphata</taxon>
        <taxon>Ovalentaria</taxon>
        <taxon>Atherinomorphae</taxon>
        <taxon>Beloniformes</taxon>
        <taxon>Adrianichthyidae</taxon>
        <taxon>Oryziinae</taxon>
        <taxon>Oryzias</taxon>
    </lineage>
</organism>
<dbReference type="Ensembl" id="ENSOMET00000001475.1">
    <property type="protein sequence ID" value="ENSOMEP00000027632.1"/>
    <property type="gene ID" value="ENSOMEG00000010218.1"/>
</dbReference>